<dbReference type="AlphaFoldDB" id="A0A951U6R7"/>
<proteinExistence type="inferred from homology"/>
<protein>
    <recommendedName>
        <fullName evidence="3">Chromophore lyase CpcT/CpeT</fullName>
        <ecNumber evidence="3">4.-.-.-</ecNumber>
    </recommendedName>
</protein>
<reference evidence="4" key="1">
    <citation type="submission" date="2021-05" db="EMBL/GenBank/DDBJ databases">
        <authorList>
            <person name="Pietrasiak N."/>
            <person name="Ward R."/>
            <person name="Stajich J.E."/>
            <person name="Kurbessoian T."/>
        </authorList>
    </citation>
    <scope>NUCLEOTIDE SEQUENCE</scope>
    <source>
        <strain evidence="4">GSE-TBD4-15B</strain>
    </source>
</reference>
<dbReference type="Proteomes" id="UP000707356">
    <property type="component" value="Unassembled WGS sequence"/>
</dbReference>
<sequence>MSPNLVLLAQWLAGEFDNYPQAYDQPAWFVSLRLWHRPLPIRINGDLAIFCEQANSVYLDAPYRQRVLILRLSAAWPAAQIEYRAFRQPERFKGAGANPSLLQDLTPDDLEALPGCQLNLTQQGERVQAEPPLNAKCCFQYSGETRQVILGFEASPTQFWSHDRGVDPNGNLLWGAIMGAYEFQKRQDFAAELPLRAS</sequence>
<comment type="caution">
    <text evidence="4">The sequence shown here is derived from an EMBL/GenBank/DDBJ whole genome shotgun (WGS) entry which is preliminary data.</text>
</comment>
<dbReference type="InterPro" id="IPR010404">
    <property type="entry name" value="CpcT/CpeT"/>
</dbReference>
<evidence type="ECO:0000313" key="4">
    <source>
        <dbReference type="EMBL" id="MBW4468118.1"/>
    </source>
</evidence>
<dbReference type="EMBL" id="JAHHHV010000084">
    <property type="protein sequence ID" value="MBW4468118.1"/>
    <property type="molecule type" value="Genomic_DNA"/>
</dbReference>
<dbReference type="HAMAP" id="MF_01460">
    <property type="entry name" value="Chrphore_lyase_CpxT"/>
    <property type="match status" value="1"/>
</dbReference>
<keyword evidence="2 3" id="KW-0456">Lyase</keyword>
<comment type="similarity">
    <text evidence="1 3">Belongs to the CpcT/CpeT biliprotein lyase family.</text>
</comment>
<dbReference type="GO" id="GO:0016829">
    <property type="term" value="F:lyase activity"/>
    <property type="evidence" value="ECO:0007669"/>
    <property type="project" value="UniProtKB-KW"/>
</dbReference>
<organism evidence="4 5">
    <name type="scientific">Pegethrix bostrychoides GSE-TBD4-15B</name>
    <dbReference type="NCBI Taxonomy" id="2839662"/>
    <lineage>
        <taxon>Bacteria</taxon>
        <taxon>Bacillati</taxon>
        <taxon>Cyanobacteriota</taxon>
        <taxon>Cyanophyceae</taxon>
        <taxon>Oculatellales</taxon>
        <taxon>Oculatellaceae</taxon>
        <taxon>Pegethrix</taxon>
    </lineage>
</organism>
<dbReference type="PANTHER" id="PTHR35137">
    <property type="entry name" value="CHROMOPHORE LYASE CRL, CHLOROPLASTIC"/>
    <property type="match status" value="1"/>
</dbReference>
<name>A0A951U6R7_9CYAN</name>
<accession>A0A951U6R7</accession>
<reference evidence="4" key="2">
    <citation type="journal article" date="2022" name="Microbiol. Resour. Announc.">
        <title>Metagenome Sequencing to Explore Phylogenomics of Terrestrial Cyanobacteria.</title>
        <authorList>
            <person name="Ward R.D."/>
            <person name="Stajich J.E."/>
            <person name="Johansen J.R."/>
            <person name="Huntemann M."/>
            <person name="Clum A."/>
            <person name="Foster B."/>
            <person name="Foster B."/>
            <person name="Roux S."/>
            <person name="Palaniappan K."/>
            <person name="Varghese N."/>
            <person name="Mukherjee S."/>
            <person name="Reddy T.B.K."/>
            <person name="Daum C."/>
            <person name="Copeland A."/>
            <person name="Chen I.A."/>
            <person name="Ivanova N.N."/>
            <person name="Kyrpides N.C."/>
            <person name="Shapiro N."/>
            <person name="Eloe-Fadrosh E.A."/>
            <person name="Pietrasiak N."/>
        </authorList>
    </citation>
    <scope>NUCLEOTIDE SEQUENCE</scope>
    <source>
        <strain evidence="4">GSE-TBD4-15B</strain>
    </source>
</reference>
<dbReference type="CDD" id="cd16338">
    <property type="entry name" value="CpcT"/>
    <property type="match status" value="1"/>
</dbReference>
<evidence type="ECO:0000256" key="2">
    <source>
        <dbReference type="ARBA" id="ARBA00023239"/>
    </source>
</evidence>
<evidence type="ECO:0000256" key="1">
    <source>
        <dbReference type="ARBA" id="ARBA00008206"/>
    </source>
</evidence>
<gene>
    <name evidence="3" type="primary">cpcT</name>
    <name evidence="4" type="ORF">KME07_22050</name>
</gene>
<dbReference type="PANTHER" id="PTHR35137:SF1">
    <property type="entry name" value="CHROMOPHORE LYASE CRL, CHLOROPLASTIC"/>
    <property type="match status" value="1"/>
</dbReference>
<dbReference type="Pfam" id="PF06206">
    <property type="entry name" value="CpeT"/>
    <property type="match status" value="1"/>
</dbReference>
<evidence type="ECO:0000256" key="3">
    <source>
        <dbReference type="HAMAP-Rule" id="MF_01460"/>
    </source>
</evidence>
<comment type="function">
    <text evidence="3">Covalently attaches a chromophore to Cys residue(s) of phycobiliproteins.</text>
</comment>
<dbReference type="Gene3D" id="2.40.128.590">
    <property type="entry name" value="CpcT/CpeT domain"/>
    <property type="match status" value="1"/>
</dbReference>
<evidence type="ECO:0000313" key="5">
    <source>
        <dbReference type="Proteomes" id="UP000707356"/>
    </source>
</evidence>
<dbReference type="EC" id="4.-.-.-" evidence="3"/>
<dbReference type="GO" id="GO:0017006">
    <property type="term" value="P:protein-tetrapyrrole linkage"/>
    <property type="evidence" value="ECO:0007669"/>
    <property type="project" value="UniProtKB-UniRule"/>
</dbReference>
<dbReference type="InterPro" id="IPR038672">
    <property type="entry name" value="CpcT/CpeT_sf"/>
</dbReference>